<protein>
    <recommendedName>
        <fullName evidence="5">CGL160/ATPI domain-containing protein</fullName>
    </recommendedName>
</protein>
<dbReference type="PANTHER" id="PTHR34118:SF1">
    <property type="entry name" value="NF-KAPPA-B INHIBITOR-LIKE PROTEIN"/>
    <property type="match status" value="1"/>
</dbReference>
<keyword evidence="7" id="KW-1185">Reference proteome</keyword>
<comment type="caution">
    <text evidence="6">The sequence shown here is derived from an EMBL/GenBank/DDBJ whole genome shotgun (WGS) entry which is preliminary data.</text>
</comment>
<dbReference type="InterPro" id="IPR056309">
    <property type="entry name" value="CGL160/ATPI_dom"/>
</dbReference>
<evidence type="ECO:0000313" key="6">
    <source>
        <dbReference type="EMBL" id="KAI0498211.1"/>
    </source>
</evidence>
<dbReference type="AlphaFoldDB" id="A0A8T3AQ53"/>
<keyword evidence="3" id="KW-1133">Transmembrane helix</keyword>
<accession>A0A8T3AQ53</accession>
<organism evidence="6 7">
    <name type="scientific">Dendrobium nobile</name>
    <name type="common">Orchid</name>
    <dbReference type="NCBI Taxonomy" id="94219"/>
    <lineage>
        <taxon>Eukaryota</taxon>
        <taxon>Viridiplantae</taxon>
        <taxon>Streptophyta</taxon>
        <taxon>Embryophyta</taxon>
        <taxon>Tracheophyta</taxon>
        <taxon>Spermatophyta</taxon>
        <taxon>Magnoliopsida</taxon>
        <taxon>Liliopsida</taxon>
        <taxon>Asparagales</taxon>
        <taxon>Orchidaceae</taxon>
        <taxon>Epidendroideae</taxon>
        <taxon>Malaxideae</taxon>
        <taxon>Dendrobiinae</taxon>
        <taxon>Dendrobium</taxon>
    </lineage>
</organism>
<dbReference type="SMR" id="A0A8T3AQ53"/>
<proteinExistence type="predicted"/>
<comment type="subcellular location">
    <subcellularLocation>
        <location evidence="1">Membrane</location>
        <topology evidence="1">Multi-pass membrane protein</topology>
    </subcellularLocation>
</comment>
<sequence length="328" mass="37516">MAMENHFGVGLFISRRYYNPFFHPSLPPERSPFRLNRYVPSKSIYVRTLASSLSGKEVAGEDIMQLFLKERETNGDLVSKIYDNLWRLNELRFVDRKINVGEEQMHQIDMLELEGSELEGNDGFLKLTKTMEWISSENIAPINKKLATKKWKDDGEKRKKVNILKYEALKGELLLLTIGIGAACGVYCLINLSTEAAISYSAGVLLSCLYLQLLYHHIDMLSKESIPGIFIQKRVKKIGIRSEDLKNMLEKTLNGSSMALSSPRLVIPTAIYGLWVISHQYLNNFDFQLVPAMLGFFAYKAAALVQVYRDNEDLRMIFPDNEENSKEQ</sequence>
<dbReference type="EMBL" id="JAGYWB010000015">
    <property type="protein sequence ID" value="KAI0498211.1"/>
    <property type="molecule type" value="Genomic_DNA"/>
</dbReference>
<dbReference type="GO" id="GO:0016020">
    <property type="term" value="C:membrane"/>
    <property type="evidence" value="ECO:0007669"/>
    <property type="project" value="UniProtKB-SubCell"/>
</dbReference>
<dbReference type="OrthoDB" id="2019080at2759"/>
<evidence type="ECO:0000259" key="5">
    <source>
        <dbReference type="Pfam" id="PF24763"/>
    </source>
</evidence>
<dbReference type="Proteomes" id="UP000829196">
    <property type="component" value="Unassembled WGS sequence"/>
</dbReference>
<keyword evidence="4" id="KW-0472">Membrane</keyword>
<evidence type="ECO:0000256" key="2">
    <source>
        <dbReference type="ARBA" id="ARBA00022692"/>
    </source>
</evidence>
<dbReference type="Pfam" id="PF24763">
    <property type="entry name" value="CGL160_C"/>
    <property type="match status" value="1"/>
</dbReference>
<evidence type="ECO:0000313" key="7">
    <source>
        <dbReference type="Proteomes" id="UP000829196"/>
    </source>
</evidence>
<reference evidence="6" key="1">
    <citation type="journal article" date="2022" name="Front. Genet.">
        <title>Chromosome-Scale Assembly of the Dendrobium nobile Genome Provides Insights Into the Molecular Mechanism of the Biosynthesis of the Medicinal Active Ingredient of Dendrobium.</title>
        <authorList>
            <person name="Xu Q."/>
            <person name="Niu S.-C."/>
            <person name="Li K.-L."/>
            <person name="Zheng P.-J."/>
            <person name="Zhang X.-J."/>
            <person name="Jia Y."/>
            <person name="Liu Y."/>
            <person name="Niu Y.-X."/>
            <person name="Yu L.-H."/>
            <person name="Chen D.-F."/>
            <person name="Zhang G.-Q."/>
        </authorList>
    </citation>
    <scope>NUCLEOTIDE SEQUENCE</scope>
    <source>
        <tissue evidence="6">Leaf</tissue>
    </source>
</reference>
<name>A0A8T3AQ53_DENNO</name>
<feature type="domain" description="CGL160/ATPI" evidence="5">
    <location>
        <begin position="165"/>
        <end position="225"/>
    </location>
</feature>
<gene>
    <name evidence="6" type="ORF">KFK09_021452</name>
</gene>
<evidence type="ECO:0000256" key="4">
    <source>
        <dbReference type="ARBA" id="ARBA00023136"/>
    </source>
</evidence>
<evidence type="ECO:0000256" key="3">
    <source>
        <dbReference type="ARBA" id="ARBA00022989"/>
    </source>
</evidence>
<dbReference type="PANTHER" id="PTHR34118">
    <property type="entry name" value="NF-KAPPA-B INHIBITOR-LIKE PROTEIN-RELATED"/>
    <property type="match status" value="1"/>
</dbReference>
<keyword evidence="2" id="KW-0812">Transmembrane</keyword>
<evidence type="ECO:0000256" key="1">
    <source>
        <dbReference type="ARBA" id="ARBA00004141"/>
    </source>
</evidence>